<feature type="region of interest" description="Disordered" evidence="1">
    <location>
        <begin position="190"/>
        <end position="226"/>
    </location>
</feature>
<keyword evidence="3" id="KW-1185">Reference proteome</keyword>
<dbReference type="AlphaFoldDB" id="A0A7D9L7I6"/>
<dbReference type="PANTHER" id="PTHR33244">
    <property type="entry name" value="INTEGRASE CATALYTIC DOMAIN-CONTAINING PROTEIN-RELATED"/>
    <property type="match status" value="1"/>
</dbReference>
<evidence type="ECO:0000313" key="3">
    <source>
        <dbReference type="Proteomes" id="UP001152795"/>
    </source>
</evidence>
<protein>
    <submittedName>
        <fullName evidence="2">Uncharacterized protein</fullName>
    </submittedName>
</protein>
<gene>
    <name evidence="2" type="ORF">PACLA_8A052218</name>
</gene>
<evidence type="ECO:0000313" key="2">
    <source>
        <dbReference type="EMBL" id="CAB4027422.1"/>
    </source>
</evidence>
<comment type="caution">
    <text evidence="2">The sequence shown here is derived from an EMBL/GenBank/DDBJ whole genome shotgun (WGS) entry which is preliminary data.</text>
</comment>
<feature type="compositionally biased region" description="Polar residues" evidence="1">
    <location>
        <begin position="196"/>
        <end position="206"/>
    </location>
</feature>
<sequence>MERIPAIWERLQLYPYNDKPEIPSVWWSTRENRTDYKKCQAHNQDPYLALLNYRNTPIDGVSPAQALMSRRLGSVLPIVQHKLTPSVINGAQFSTNRQLQQQHQKRYYDKTASFLSPLRKGEIVRFKYDPNSKWDKAKVVQPHVAPRSYIIETKDGVQYRRNRRHLRRTSEPPFDTTEAQVENFMPSYKASHDQTWETNYPKTTTGEAPKRSRYGRMINQNPNYKT</sequence>
<dbReference type="Proteomes" id="UP001152795">
    <property type="component" value="Unassembled WGS sequence"/>
</dbReference>
<dbReference type="EMBL" id="CACRXK020014792">
    <property type="protein sequence ID" value="CAB4027422.1"/>
    <property type="molecule type" value="Genomic_DNA"/>
</dbReference>
<name>A0A7D9L7I6_PARCT</name>
<proteinExistence type="predicted"/>
<accession>A0A7D9L7I6</accession>
<dbReference type="OrthoDB" id="8063572at2759"/>
<reference evidence="2" key="1">
    <citation type="submission" date="2020-04" db="EMBL/GenBank/DDBJ databases">
        <authorList>
            <person name="Alioto T."/>
            <person name="Alioto T."/>
            <person name="Gomez Garrido J."/>
        </authorList>
    </citation>
    <scope>NUCLEOTIDE SEQUENCE</scope>
    <source>
        <strain evidence="2">A484AB</strain>
    </source>
</reference>
<dbReference type="PANTHER" id="PTHR33244:SF3">
    <property type="entry name" value="PEPTIDASE A2 DOMAIN-CONTAINING PROTEIN"/>
    <property type="match status" value="1"/>
</dbReference>
<organism evidence="2 3">
    <name type="scientific">Paramuricea clavata</name>
    <name type="common">Red gorgonian</name>
    <name type="synonym">Violescent sea-whip</name>
    <dbReference type="NCBI Taxonomy" id="317549"/>
    <lineage>
        <taxon>Eukaryota</taxon>
        <taxon>Metazoa</taxon>
        <taxon>Cnidaria</taxon>
        <taxon>Anthozoa</taxon>
        <taxon>Octocorallia</taxon>
        <taxon>Malacalcyonacea</taxon>
        <taxon>Plexauridae</taxon>
        <taxon>Paramuricea</taxon>
    </lineage>
</organism>
<evidence type="ECO:0000256" key="1">
    <source>
        <dbReference type="SAM" id="MobiDB-lite"/>
    </source>
</evidence>